<dbReference type="GO" id="GO:0005524">
    <property type="term" value="F:ATP binding"/>
    <property type="evidence" value="ECO:0007669"/>
    <property type="project" value="UniProtKB-UniRule"/>
</dbReference>
<keyword evidence="1" id="KW-0547">Nucleotide-binding</keyword>
<keyword evidence="2" id="KW-0472">Membrane</keyword>
<accession>A0A811Q7Y5</accession>
<dbReference type="AlphaFoldDB" id="A0A811Q7Y5"/>
<feature type="binding site" evidence="1">
    <location>
        <position position="120"/>
    </location>
    <ligand>
        <name>ATP</name>
        <dbReference type="ChEBI" id="CHEBI:30616"/>
    </ligand>
</feature>
<evidence type="ECO:0000313" key="4">
    <source>
        <dbReference type="EMBL" id="CAD6255277.1"/>
    </source>
</evidence>
<dbReference type="PANTHER" id="PTHR48055:SF40">
    <property type="entry name" value="LEUCINE-RICH REPEAT RECEPTOR PROTEIN KINASE EMS1"/>
    <property type="match status" value="1"/>
</dbReference>
<evidence type="ECO:0000256" key="1">
    <source>
        <dbReference type="PROSITE-ProRule" id="PRU10141"/>
    </source>
</evidence>
<dbReference type="SUPFAM" id="SSF56112">
    <property type="entry name" value="Protein kinase-like (PK-like)"/>
    <property type="match status" value="1"/>
</dbReference>
<organism evidence="4 5">
    <name type="scientific">Miscanthus lutarioriparius</name>
    <dbReference type="NCBI Taxonomy" id="422564"/>
    <lineage>
        <taxon>Eukaryota</taxon>
        <taxon>Viridiplantae</taxon>
        <taxon>Streptophyta</taxon>
        <taxon>Embryophyta</taxon>
        <taxon>Tracheophyta</taxon>
        <taxon>Spermatophyta</taxon>
        <taxon>Magnoliopsida</taxon>
        <taxon>Liliopsida</taxon>
        <taxon>Poales</taxon>
        <taxon>Poaceae</taxon>
        <taxon>PACMAD clade</taxon>
        <taxon>Panicoideae</taxon>
        <taxon>Andropogonodae</taxon>
        <taxon>Andropogoneae</taxon>
        <taxon>Saccharinae</taxon>
        <taxon>Miscanthus</taxon>
    </lineage>
</organism>
<dbReference type="GO" id="GO:0016020">
    <property type="term" value="C:membrane"/>
    <property type="evidence" value="ECO:0007669"/>
    <property type="project" value="TreeGrafter"/>
</dbReference>
<dbReference type="Gene3D" id="3.30.200.20">
    <property type="entry name" value="Phosphorylase Kinase, domain 1"/>
    <property type="match status" value="1"/>
</dbReference>
<keyword evidence="5" id="KW-1185">Reference proteome</keyword>
<dbReference type="GO" id="GO:0004672">
    <property type="term" value="F:protein kinase activity"/>
    <property type="evidence" value="ECO:0007669"/>
    <property type="project" value="InterPro"/>
</dbReference>
<dbReference type="PROSITE" id="PS00107">
    <property type="entry name" value="PROTEIN_KINASE_ATP"/>
    <property type="match status" value="1"/>
</dbReference>
<proteinExistence type="predicted"/>
<protein>
    <recommendedName>
        <fullName evidence="3">Serine-threonine/tyrosine-protein kinase catalytic domain-containing protein</fullName>
    </recommendedName>
</protein>
<dbReference type="EMBL" id="CAJGYO010000009">
    <property type="protein sequence ID" value="CAD6255277.1"/>
    <property type="molecule type" value="Genomic_DNA"/>
</dbReference>
<dbReference type="Gene3D" id="1.10.510.10">
    <property type="entry name" value="Transferase(Phosphotransferase) domain 1"/>
    <property type="match status" value="1"/>
</dbReference>
<evidence type="ECO:0000259" key="3">
    <source>
        <dbReference type="Pfam" id="PF07714"/>
    </source>
</evidence>
<feature type="domain" description="Serine-threonine/tyrosine-protein kinase catalytic" evidence="3">
    <location>
        <begin position="142"/>
        <end position="253"/>
    </location>
</feature>
<evidence type="ECO:0000256" key="2">
    <source>
        <dbReference type="SAM" id="Phobius"/>
    </source>
</evidence>
<reference evidence="4" key="1">
    <citation type="submission" date="2020-10" db="EMBL/GenBank/DDBJ databases">
        <authorList>
            <person name="Han B."/>
            <person name="Lu T."/>
            <person name="Zhao Q."/>
            <person name="Huang X."/>
            <person name="Zhao Y."/>
        </authorList>
    </citation>
    <scope>NUCLEOTIDE SEQUENCE</scope>
</reference>
<keyword evidence="2" id="KW-1133">Transmembrane helix</keyword>
<dbReference type="OrthoDB" id="4062651at2759"/>
<evidence type="ECO:0000313" key="5">
    <source>
        <dbReference type="Proteomes" id="UP000604825"/>
    </source>
</evidence>
<dbReference type="InterPro" id="IPR001245">
    <property type="entry name" value="Ser-Thr/Tyr_kinase_cat_dom"/>
</dbReference>
<dbReference type="Pfam" id="PF07714">
    <property type="entry name" value="PK_Tyr_Ser-Thr"/>
    <property type="match status" value="1"/>
</dbReference>
<comment type="caution">
    <text evidence="4">The sequence shown here is derived from an EMBL/GenBank/DDBJ whole genome shotgun (WGS) entry which is preliminary data.</text>
</comment>
<keyword evidence="2" id="KW-0812">Transmembrane</keyword>
<gene>
    <name evidence="4" type="ORF">NCGR_LOCUS38871</name>
</gene>
<dbReference type="PANTHER" id="PTHR48055">
    <property type="entry name" value="LEUCINE-RICH REPEAT RECEPTOR PROTEIN KINASE EMS1"/>
    <property type="match status" value="1"/>
</dbReference>
<dbReference type="InterPro" id="IPR011009">
    <property type="entry name" value="Kinase-like_dom_sf"/>
</dbReference>
<dbReference type="InterPro" id="IPR051564">
    <property type="entry name" value="LRR_receptor-like_kinase"/>
</dbReference>
<keyword evidence="1" id="KW-0067">ATP-binding</keyword>
<feature type="transmembrane region" description="Helical" evidence="2">
    <location>
        <begin position="6"/>
        <end position="29"/>
    </location>
</feature>
<dbReference type="InterPro" id="IPR017441">
    <property type="entry name" value="Protein_kinase_ATP_BS"/>
</dbReference>
<name>A0A811Q7Y5_9POAL</name>
<dbReference type="Proteomes" id="UP000604825">
    <property type="component" value="Unassembled WGS sequence"/>
</dbReference>
<sequence length="258" mass="27056">MDTPLVALIVVAGTSLAVAVPCLLLALLCRRHSSRKSQRCCSASAAASTLPVSASAGTTPAGCPSWSFYGTTADASLQKLSLADLAAATGGFSPDNTIGDGSFGFVYRAVLPDGAAVAVKRLSGDATRAPIQILGMIDVCGISNRYVAPEIWDGVGATVKADLYSFVVLVIELVTGLRPSWPMKASKGEKEVDLVDWAREKIGEGQASEILDHRMGIQAQGKEMEEAKGLFEIAPRCIDSAAKNRPTMEEAVAMLNKI</sequence>